<evidence type="ECO:0000256" key="1">
    <source>
        <dbReference type="ARBA" id="ARBA00022801"/>
    </source>
</evidence>
<comment type="caution">
    <text evidence="6">The sequence shown here is derived from an EMBL/GenBank/DDBJ whole genome shotgun (WGS) entry which is preliminary data.</text>
</comment>
<dbReference type="RefSeq" id="WP_116649084.1">
    <property type="nucleotide sequence ID" value="NZ_QUZK01000002.1"/>
</dbReference>
<dbReference type="EMBL" id="QUZK01000002">
    <property type="protein sequence ID" value="RFF32998.1"/>
    <property type="molecule type" value="Genomic_DNA"/>
</dbReference>
<dbReference type="Gene3D" id="3.40.1090.10">
    <property type="entry name" value="Cytosolic phospholipase A2 catalytic domain"/>
    <property type="match status" value="1"/>
</dbReference>
<organism evidence="6 7">
    <name type="scientific">Wenzhouxiangella sediminis</name>
    <dbReference type="NCBI Taxonomy" id="1792836"/>
    <lineage>
        <taxon>Bacteria</taxon>
        <taxon>Pseudomonadati</taxon>
        <taxon>Pseudomonadota</taxon>
        <taxon>Gammaproteobacteria</taxon>
        <taxon>Chromatiales</taxon>
        <taxon>Wenzhouxiangellaceae</taxon>
        <taxon>Wenzhouxiangella</taxon>
    </lineage>
</organism>
<reference evidence="6 7" key="1">
    <citation type="submission" date="2018-08" db="EMBL/GenBank/DDBJ databases">
        <title>Wenzhouxiangella salilacus sp. nov., a novel bacterium isolated from a saline lake in Xinjiang Province, China.</title>
        <authorList>
            <person name="Han S."/>
        </authorList>
    </citation>
    <scope>NUCLEOTIDE SEQUENCE [LARGE SCALE GENOMIC DNA]</scope>
    <source>
        <strain evidence="6 7">XDB06</strain>
    </source>
</reference>
<feature type="short sequence motif" description="GXSXG" evidence="4">
    <location>
        <begin position="44"/>
        <end position="48"/>
    </location>
</feature>
<dbReference type="GO" id="GO:0016787">
    <property type="term" value="F:hydrolase activity"/>
    <property type="evidence" value="ECO:0007669"/>
    <property type="project" value="UniProtKB-UniRule"/>
</dbReference>
<evidence type="ECO:0000313" key="6">
    <source>
        <dbReference type="EMBL" id="RFF32998.1"/>
    </source>
</evidence>
<dbReference type="PANTHER" id="PTHR14226:SF57">
    <property type="entry name" value="BLR7027 PROTEIN"/>
    <property type="match status" value="1"/>
</dbReference>
<feature type="active site" description="Proton acceptor" evidence="4">
    <location>
        <position position="208"/>
    </location>
</feature>
<keyword evidence="1 4" id="KW-0378">Hydrolase</keyword>
<feature type="short sequence motif" description="GXGXXG" evidence="4">
    <location>
        <begin position="13"/>
        <end position="18"/>
    </location>
</feature>
<evidence type="ECO:0000256" key="3">
    <source>
        <dbReference type="ARBA" id="ARBA00023098"/>
    </source>
</evidence>
<evidence type="ECO:0000256" key="4">
    <source>
        <dbReference type="PROSITE-ProRule" id="PRU01161"/>
    </source>
</evidence>
<accession>A0A3E1KDB7</accession>
<feature type="active site" description="Nucleophile" evidence="4">
    <location>
        <position position="46"/>
    </location>
</feature>
<keyword evidence="3 4" id="KW-0443">Lipid metabolism</keyword>
<feature type="short sequence motif" description="DGA/G" evidence="4">
    <location>
        <begin position="208"/>
        <end position="210"/>
    </location>
</feature>
<protein>
    <submittedName>
        <fullName evidence="6">Patatin-like phospholipase family protein</fullName>
    </submittedName>
</protein>
<name>A0A3E1KDB7_9GAMM</name>
<dbReference type="PROSITE" id="PS51635">
    <property type="entry name" value="PNPLA"/>
    <property type="match status" value="1"/>
</dbReference>
<proteinExistence type="predicted"/>
<dbReference type="Pfam" id="PF01734">
    <property type="entry name" value="Patatin"/>
    <property type="match status" value="1"/>
</dbReference>
<dbReference type="AlphaFoldDB" id="A0A3E1KDB7"/>
<dbReference type="OrthoDB" id="9798773at2"/>
<evidence type="ECO:0000259" key="5">
    <source>
        <dbReference type="PROSITE" id="PS51635"/>
    </source>
</evidence>
<sequence>MSRESHAALVLPGGGARGAYQVGVLKAVAELLGEHKTPFPIITGTSAGAINAAVMASHAGDFAYGAARLEHFWGNFRCHQIYRTGWLHNLGRGLHWLASMTLGGLGVANPKSLLDNRPLGDLLERELDTEGIERSVESGLLKALLVTASGYTSGRAVTFFQADDRIEGWQKGKRIGRRARIRPAHLLASAALPLLFPAARIGHEYFGDGGMRHTTPLSPPIRMGADRMLIIGTRDVRPDPEPAEDVAYPSLGEVGGYLLDVIFMDYLTNDLARLERINRTLEQVPEDRMEKTGLRPVDTLLIQPSTDVREIAMRHRHRVPASVRTLLKGVGAWGEGRLPSYLLFEAEFCRELIELGYRDGLAEKERIRELFAQ</sequence>
<dbReference type="Proteomes" id="UP000260351">
    <property type="component" value="Unassembled WGS sequence"/>
</dbReference>
<dbReference type="InterPro" id="IPR050301">
    <property type="entry name" value="NTE"/>
</dbReference>
<dbReference type="GO" id="GO:0016042">
    <property type="term" value="P:lipid catabolic process"/>
    <property type="evidence" value="ECO:0007669"/>
    <property type="project" value="UniProtKB-UniRule"/>
</dbReference>
<keyword evidence="2 4" id="KW-0442">Lipid degradation</keyword>
<evidence type="ECO:0000313" key="7">
    <source>
        <dbReference type="Proteomes" id="UP000260351"/>
    </source>
</evidence>
<evidence type="ECO:0000256" key="2">
    <source>
        <dbReference type="ARBA" id="ARBA00022963"/>
    </source>
</evidence>
<keyword evidence="7" id="KW-1185">Reference proteome</keyword>
<dbReference type="InterPro" id="IPR016035">
    <property type="entry name" value="Acyl_Trfase/lysoPLipase"/>
</dbReference>
<gene>
    <name evidence="6" type="ORF">DZC52_00095</name>
</gene>
<dbReference type="PANTHER" id="PTHR14226">
    <property type="entry name" value="NEUROPATHY TARGET ESTERASE/SWISS CHEESE D.MELANOGASTER"/>
    <property type="match status" value="1"/>
</dbReference>
<dbReference type="InterPro" id="IPR002641">
    <property type="entry name" value="PNPLA_dom"/>
</dbReference>
<feature type="domain" description="PNPLA" evidence="5">
    <location>
        <begin position="9"/>
        <end position="221"/>
    </location>
</feature>
<dbReference type="SUPFAM" id="SSF52151">
    <property type="entry name" value="FabD/lysophospholipase-like"/>
    <property type="match status" value="1"/>
</dbReference>